<feature type="transmembrane region" description="Helical" evidence="2">
    <location>
        <begin position="22"/>
        <end position="43"/>
    </location>
</feature>
<feature type="transmembrane region" description="Helical" evidence="2">
    <location>
        <begin position="63"/>
        <end position="82"/>
    </location>
</feature>
<protein>
    <recommendedName>
        <fullName evidence="3">BD-FAE-like domain-containing protein</fullName>
    </recommendedName>
</protein>
<dbReference type="PANTHER" id="PTHR48081">
    <property type="entry name" value="AB HYDROLASE SUPERFAMILY PROTEIN C4A8.06C"/>
    <property type="match status" value="1"/>
</dbReference>
<feature type="transmembrane region" description="Helical" evidence="2">
    <location>
        <begin position="89"/>
        <end position="107"/>
    </location>
</feature>
<sequence>MPNTTTNLPADTRLSPSRWRRLVSVAVVSVATLLVGVPTLIVLGTFLHGVPYLGLASIVGPPFVIWLAAAALAGGALAAYRWRQRHGHFSATLAILAVLAATGTTVITTRMTAAVEHAGADISLVRAFGTGFPKVTPDAEASYTTYQGQPLKLSIYRPAGSSAGSRAPVLFYIHGGGWIYGTRDDRSADLRWFADQGWLTISVDYTLSSANRHLWDVTQGQIGCGLAWVAQNAHQYGGDPNRLSITGDSAGGNLAINTAYMAATKTLPSSCGGPTPTVDAVSAVYPAVDPADVYHNDDAALGSAARYLTRAYTGGSPQQFPDRYKSVSSAAHLSDATPPTLILVGEADHLVPPQGTYRFAEQAKNRGVDLKLVRVPHGDHAFDAATGSIGDQAYRQLTVKWLRDHGQTP</sequence>
<evidence type="ECO:0000313" key="4">
    <source>
        <dbReference type="EMBL" id="GII26437.1"/>
    </source>
</evidence>
<accession>A0A8J3X3C7</accession>
<dbReference type="GO" id="GO:0016787">
    <property type="term" value="F:hydrolase activity"/>
    <property type="evidence" value="ECO:0007669"/>
    <property type="project" value="UniProtKB-KW"/>
</dbReference>
<keyword evidence="2" id="KW-0812">Transmembrane</keyword>
<evidence type="ECO:0000259" key="3">
    <source>
        <dbReference type="Pfam" id="PF20434"/>
    </source>
</evidence>
<dbReference type="Gene3D" id="3.40.50.1820">
    <property type="entry name" value="alpha/beta hydrolase"/>
    <property type="match status" value="1"/>
</dbReference>
<reference evidence="4" key="1">
    <citation type="submission" date="2021-01" db="EMBL/GenBank/DDBJ databases">
        <title>Whole genome shotgun sequence of Planosporangium mesophilum NBRC 109066.</title>
        <authorList>
            <person name="Komaki H."/>
            <person name="Tamura T."/>
        </authorList>
    </citation>
    <scope>NUCLEOTIDE SEQUENCE</scope>
    <source>
        <strain evidence="4">NBRC 109066</strain>
    </source>
</reference>
<keyword evidence="5" id="KW-1185">Reference proteome</keyword>
<evidence type="ECO:0000256" key="1">
    <source>
        <dbReference type="ARBA" id="ARBA00022801"/>
    </source>
</evidence>
<organism evidence="4 5">
    <name type="scientific">Planosporangium mesophilum</name>
    <dbReference type="NCBI Taxonomy" id="689768"/>
    <lineage>
        <taxon>Bacteria</taxon>
        <taxon>Bacillati</taxon>
        <taxon>Actinomycetota</taxon>
        <taxon>Actinomycetes</taxon>
        <taxon>Micromonosporales</taxon>
        <taxon>Micromonosporaceae</taxon>
        <taxon>Planosporangium</taxon>
    </lineage>
</organism>
<dbReference type="RefSeq" id="WP_168118230.1">
    <property type="nucleotide sequence ID" value="NZ_BOON01000078.1"/>
</dbReference>
<dbReference type="Proteomes" id="UP000599074">
    <property type="component" value="Unassembled WGS sequence"/>
</dbReference>
<dbReference type="EMBL" id="BOON01000078">
    <property type="protein sequence ID" value="GII26437.1"/>
    <property type="molecule type" value="Genomic_DNA"/>
</dbReference>
<dbReference type="InterPro" id="IPR050300">
    <property type="entry name" value="GDXG_lipolytic_enzyme"/>
</dbReference>
<name>A0A8J3X3C7_9ACTN</name>
<feature type="domain" description="BD-FAE-like" evidence="3">
    <location>
        <begin position="153"/>
        <end position="361"/>
    </location>
</feature>
<dbReference type="SUPFAM" id="SSF53474">
    <property type="entry name" value="alpha/beta-Hydrolases"/>
    <property type="match status" value="1"/>
</dbReference>
<dbReference type="AlphaFoldDB" id="A0A8J3X3C7"/>
<evidence type="ECO:0000313" key="5">
    <source>
        <dbReference type="Proteomes" id="UP000599074"/>
    </source>
</evidence>
<keyword evidence="2" id="KW-1133">Transmembrane helix</keyword>
<keyword evidence="2" id="KW-0472">Membrane</keyword>
<keyword evidence="1" id="KW-0378">Hydrolase</keyword>
<comment type="caution">
    <text evidence="4">The sequence shown here is derived from an EMBL/GenBank/DDBJ whole genome shotgun (WGS) entry which is preliminary data.</text>
</comment>
<gene>
    <name evidence="4" type="ORF">Pme01_60340</name>
</gene>
<dbReference type="Pfam" id="PF20434">
    <property type="entry name" value="BD-FAE"/>
    <property type="match status" value="1"/>
</dbReference>
<proteinExistence type="predicted"/>
<dbReference type="InterPro" id="IPR049492">
    <property type="entry name" value="BD-FAE-like_dom"/>
</dbReference>
<evidence type="ECO:0000256" key="2">
    <source>
        <dbReference type="SAM" id="Phobius"/>
    </source>
</evidence>
<dbReference type="InterPro" id="IPR029058">
    <property type="entry name" value="AB_hydrolase_fold"/>
</dbReference>